<keyword evidence="1" id="KW-0812">Transmembrane</keyword>
<feature type="transmembrane region" description="Helical" evidence="1">
    <location>
        <begin position="21"/>
        <end position="39"/>
    </location>
</feature>
<keyword evidence="1" id="KW-0472">Membrane</keyword>
<comment type="caution">
    <text evidence="2">The sequence shown here is derived from an EMBL/GenBank/DDBJ whole genome shotgun (WGS) entry which is preliminary data.</text>
</comment>
<name>A0A087M5W4_9HYPH</name>
<accession>A0A087M5W4</accession>
<evidence type="ECO:0000256" key="1">
    <source>
        <dbReference type="SAM" id="Phobius"/>
    </source>
</evidence>
<keyword evidence="3" id="KW-1185">Reference proteome</keyword>
<evidence type="ECO:0000313" key="2">
    <source>
        <dbReference type="EMBL" id="KFL32267.1"/>
    </source>
</evidence>
<dbReference type="STRING" id="46914.JP75_04730"/>
<dbReference type="OrthoDB" id="9946704at2"/>
<dbReference type="AlphaFoldDB" id="A0A087M5W4"/>
<organism evidence="2 3">
    <name type="scientific">Devosia riboflavina</name>
    <dbReference type="NCBI Taxonomy" id="46914"/>
    <lineage>
        <taxon>Bacteria</taxon>
        <taxon>Pseudomonadati</taxon>
        <taxon>Pseudomonadota</taxon>
        <taxon>Alphaproteobacteria</taxon>
        <taxon>Hyphomicrobiales</taxon>
        <taxon>Devosiaceae</taxon>
        <taxon>Devosia</taxon>
    </lineage>
</organism>
<reference evidence="2 3" key="1">
    <citation type="submission" date="2014-08" db="EMBL/GenBank/DDBJ databases">
        <authorList>
            <person name="Hassan Y.I."/>
            <person name="Lepp D."/>
            <person name="Zhou T."/>
        </authorList>
    </citation>
    <scope>NUCLEOTIDE SEQUENCE [LARGE SCALE GENOMIC DNA]</scope>
    <source>
        <strain evidence="2 3">IFO13584</strain>
    </source>
</reference>
<keyword evidence="1" id="KW-1133">Transmembrane helix</keyword>
<sequence length="80" mass="8615">MATLARHKAQNTVESKIPTDPLTLMGLGIGAVVVIWLIFSVVKKMVGIAIVLALAAGAWFLWTNPQYLAPIMAQIRQVTG</sequence>
<gene>
    <name evidence="2" type="ORF">JP75_04730</name>
</gene>
<dbReference type="RefSeq" id="WP_035079842.1">
    <property type="nucleotide sequence ID" value="NZ_JQGC01000003.1"/>
</dbReference>
<dbReference type="EMBL" id="JQGC01000003">
    <property type="protein sequence ID" value="KFL32267.1"/>
    <property type="molecule type" value="Genomic_DNA"/>
</dbReference>
<evidence type="ECO:0000313" key="3">
    <source>
        <dbReference type="Proteomes" id="UP000028981"/>
    </source>
</evidence>
<dbReference type="Proteomes" id="UP000028981">
    <property type="component" value="Unassembled WGS sequence"/>
</dbReference>
<protein>
    <submittedName>
        <fullName evidence="2">Uncharacterized protein</fullName>
    </submittedName>
</protein>
<proteinExistence type="predicted"/>
<feature type="transmembrane region" description="Helical" evidence="1">
    <location>
        <begin position="45"/>
        <end position="62"/>
    </location>
</feature>